<evidence type="ECO:0000313" key="1">
    <source>
        <dbReference type="EMBL" id="QIB78091.1"/>
    </source>
</evidence>
<proteinExistence type="predicted"/>
<gene>
    <name evidence="1" type="ORF">G3A49_08055</name>
</gene>
<dbReference type="RefSeq" id="WP_163488888.1">
    <property type="nucleotide sequence ID" value="NZ_CP048738.1"/>
</dbReference>
<dbReference type="EMBL" id="CP048738">
    <property type="protein sequence ID" value="QIB78091.1"/>
    <property type="molecule type" value="Genomic_DNA"/>
</dbReference>
<dbReference type="Proteomes" id="UP000465667">
    <property type="component" value="Chromosome"/>
</dbReference>
<dbReference type="GeneID" id="44083354"/>
<dbReference type="KEGG" id="hale:G3A49_08055"/>
<reference evidence="1 2" key="1">
    <citation type="submission" date="2020-02" db="EMBL/GenBank/DDBJ databases">
        <title>Whole genome sequence of Haloferax alexandrinus pws1.</title>
        <authorList>
            <person name="Verma D.K."/>
            <person name="Gopal K."/>
            <person name="Prasad E.S."/>
        </authorList>
    </citation>
    <scope>NUCLEOTIDE SEQUENCE [LARGE SCALE GENOMIC DNA]</scope>
    <source>
        <strain evidence="2">wsp1</strain>
    </source>
</reference>
<evidence type="ECO:0000313" key="2">
    <source>
        <dbReference type="Proteomes" id="UP000465667"/>
    </source>
</evidence>
<accession>A0A6C0UUS8</accession>
<name>A0A6C0UUS8_HALVO</name>
<organism evidence="1 2">
    <name type="scientific">Haloferax volcanii</name>
    <name type="common">Halobacterium volcanii</name>
    <dbReference type="NCBI Taxonomy" id="2246"/>
    <lineage>
        <taxon>Archaea</taxon>
        <taxon>Methanobacteriati</taxon>
        <taxon>Methanobacteriota</taxon>
        <taxon>Stenosarchaea group</taxon>
        <taxon>Halobacteria</taxon>
        <taxon>Halobacteriales</taxon>
        <taxon>Haloferacaceae</taxon>
        <taxon>Haloferax</taxon>
    </lineage>
</organism>
<protein>
    <submittedName>
        <fullName evidence="1">Uncharacterized protein</fullName>
    </submittedName>
</protein>
<sequence length="203" mass="22780">MITLQDTVEDLYKKAYVEEKTSSSARLDTLTEFCREQLSDRGVQGTERNANLDAFVRTKNWDITSRQGDAPQIAISTKSVLNNLSGTIPNRTDELLGEVTDLQMRNPDVVTGYVVIVDTADTADEPNRSRWAQKLERRIDRLSGRRPPAWGRGLVESACVVKTNLVGPGDAQLLSDPGDMHDFFDTIVEQYRERFESGQQTLS</sequence>
<dbReference type="AlphaFoldDB" id="A0A6C0UUS8"/>